<dbReference type="AlphaFoldDB" id="A0A821M025"/>
<organism evidence="2 3">
    <name type="scientific">Rotaria magnacalcarata</name>
    <dbReference type="NCBI Taxonomy" id="392030"/>
    <lineage>
        <taxon>Eukaryota</taxon>
        <taxon>Metazoa</taxon>
        <taxon>Spiralia</taxon>
        <taxon>Gnathifera</taxon>
        <taxon>Rotifera</taxon>
        <taxon>Eurotatoria</taxon>
        <taxon>Bdelloidea</taxon>
        <taxon>Philodinida</taxon>
        <taxon>Philodinidae</taxon>
        <taxon>Rotaria</taxon>
    </lineage>
</organism>
<sequence length="55" mass="6022">SIGMASSSVDNIESPSLISNPSGEHEKFSLNNSDEQYRKLFIGGLSYTTIDDKLK</sequence>
<protein>
    <submittedName>
        <fullName evidence="2">Uncharacterized protein</fullName>
    </submittedName>
</protein>
<evidence type="ECO:0000313" key="3">
    <source>
        <dbReference type="Proteomes" id="UP000663866"/>
    </source>
</evidence>
<feature type="compositionally biased region" description="Polar residues" evidence="1">
    <location>
        <begin position="1"/>
        <end position="22"/>
    </location>
</feature>
<evidence type="ECO:0000256" key="1">
    <source>
        <dbReference type="SAM" id="MobiDB-lite"/>
    </source>
</evidence>
<gene>
    <name evidence="2" type="ORF">OVN521_LOCUS50410</name>
</gene>
<dbReference type="EMBL" id="CAJOBG010115884">
    <property type="protein sequence ID" value="CAF4758763.1"/>
    <property type="molecule type" value="Genomic_DNA"/>
</dbReference>
<accession>A0A821M025</accession>
<feature type="non-terminal residue" evidence="2">
    <location>
        <position position="1"/>
    </location>
</feature>
<comment type="caution">
    <text evidence="2">The sequence shown here is derived from an EMBL/GenBank/DDBJ whole genome shotgun (WGS) entry which is preliminary data.</text>
</comment>
<proteinExistence type="predicted"/>
<keyword evidence="3" id="KW-1185">Reference proteome</keyword>
<feature type="region of interest" description="Disordered" evidence="1">
    <location>
        <begin position="1"/>
        <end position="30"/>
    </location>
</feature>
<reference evidence="2" key="1">
    <citation type="submission" date="2021-02" db="EMBL/GenBank/DDBJ databases">
        <authorList>
            <person name="Nowell W R."/>
        </authorList>
    </citation>
    <scope>NUCLEOTIDE SEQUENCE</scope>
</reference>
<evidence type="ECO:0000313" key="2">
    <source>
        <dbReference type="EMBL" id="CAF4758763.1"/>
    </source>
</evidence>
<dbReference type="Proteomes" id="UP000663866">
    <property type="component" value="Unassembled WGS sequence"/>
</dbReference>
<name>A0A821M025_9BILA</name>